<evidence type="ECO:0000259" key="4">
    <source>
        <dbReference type="Pfam" id="PF07715"/>
    </source>
</evidence>
<dbReference type="Gene3D" id="2.60.40.1120">
    <property type="entry name" value="Carboxypeptidase-like, regulatory domain"/>
    <property type="match status" value="1"/>
</dbReference>
<dbReference type="SUPFAM" id="SSF49464">
    <property type="entry name" value="Carboxypeptidase regulatory domain-like"/>
    <property type="match status" value="1"/>
</dbReference>
<organism evidence="5 6">
    <name type="scientific">Chitinophaga agrisoli</name>
    <dbReference type="NCBI Taxonomy" id="2607653"/>
    <lineage>
        <taxon>Bacteria</taxon>
        <taxon>Pseudomonadati</taxon>
        <taxon>Bacteroidota</taxon>
        <taxon>Chitinophagia</taxon>
        <taxon>Chitinophagales</taxon>
        <taxon>Chitinophagaceae</taxon>
        <taxon>Chitinophaga</taxon>
    </lineage>
</organism>
<gene>
    <name evidence="5" type="ORF">F0L74_08795</name>
</gene>
<evidence type="ECO:0000256" key="2">
    <source>
        <dbReference type="PROSITE-ProRule" id="PRU01360"/>
    </source>
</evidence>
<comment type="caution">
    <text evidence="5">The sequence shown here is derived from an EMBL/GenBank/DDBJ whole genome shotgun (WGS) entry which is preliminary data.</text>
</comment>
<dbReference type="InterPro" id="IPR023997">
    <property type="entry name" value="TonB-dep_OMP_SusC/RagA_CS"/>
</dbReference>
<dbReference type="Proteomes" id="UP000324611">
    <property type="component" value="Unassembled WGS sequence"/>
</dbReference>
<accession>A0A5B2VWD5</accession>
<dbReference type="PANTHER" id="PTHR30069">
    <property type="entry name" value="TONB-DEPENDENT OUTER MEMBRANE RECEPTOR"/>
    <property type="match status" value="1"/>
</dbReference>
<dbReference type="FunFam" id="2.170.130.10:FF:000003">
    <property type="entry name" value="SusC/RagA family TonB-linked outer membrane protein"/>
    <property type="match status" value="1"/>
</dbReference>
<reference evidence="5 6" key="2">
    <citation type="submission" date="2019-09" db="EMBL/GenBank/DDBJ databases">
        <authorList>
            <person name="Jin C."/>
        </authorList>
    </citation>
    <scope>NUCLEOTIDE SEQUENCE [LARGE SCALE GENOMIC DNA]</scope>
    <source>
        <strain evidence="5 6">BN140078</strain>
    </source>
</reference>
<dbReference type="InterPro" id="IPR037066">
    <property type="entry name" value="Plug_dom_sf"/>
</dbReference>
<keyword evidence="2" id="KW-0813">Transport</keyword>
<sequence>MGTPMKCDKPYGQYFHHQTNSVMKRSKYKGYPVACTFSAGPLFNTLIFLCFLLCSYVISFAQEQTRTVSGKVRNDVGEAIPGATVMEKNSKTGAISDNDGHYSIRVSGNGAVLVISATGFTAVEVPVGDKQSADVTLQNENKALTEVVVIGYGTKRRANLTGAVSAVTGKELQKSPAVNISNSLAGQVPGLIANTRSGEPGNDNAEIFVRGKATLGASGALIVIDGVPDRSGGFARLNPADIESISVIKDATAAIYGARSANGVILVTTKRGQSGTPVLSFSTNWGFTQPTRVPKMLNSYEYAVATNEYDALLGQQKTWPDADIQLFKDGTDPLGHPNTNWWDAIMKTWAMQQNHVVSLSGGSEKVKYFLSGQYQHQDGIYKEDAAYYKQAQARANVDVQVTNNFKVGVDVLYRNEYRNAAKPGYDAGGIFRELWLAYPYLVATYPNGLVGPGIGGGPDNSMVYITSGDAGYQRFINDYLQTKASFSWNLSRITDGLSLDGYYAYDLTLNRTKAFVQTPPPVYRYDPTTKDYTRIVSSITPNLAELRGNLSQKLMNLRLNYNRKFRDHGVEAFVAFERFQGSADTLTAYRSNFLSNSLDQLFAGSLTGQQNGSIAAQAGRINFISRISYNFRNKYLLDYNMRYDGSQNFPEGKRYGFFPGISAAWRISEEPFFRSSFVSDLKLRASWGRTGNDAVSAFNYIQTYLFGEGFGYSLGSGASQVSSLTLGPTPNRNITWEIANTTDIAVESQLLGGKIGLSLDYFRSMRSGILITRGESVPGYTGLILPAENLGRVLNRGIEVEASYNNRAGKDFSYSIRGNMTYAHNKVIFMDEAPDIPAYQQKTNLPVDGWFLYQSEGIYQNQHEIDNSPHPANTAPGDIRYKDVNGDKQINGLDMVRMPLVRTPEIIFGTSLSGSWRNIDLTIFFQGQARARSYLAPAGLNMAEEFFDGRWQKEGDNKYPRNFNGPTGRTFGVNTLPSDFWLRNAAFVRLKNVEIGYNFPSSLLSKAKIQGARVYVNGSNLFSIDKFGPSYDPEIPVDNGYYYPQQRIINIGANLSF</sequence>
<proteinExistence type="inferred from homology"/>
<dbReference type="InterPro" id="IPR023996">
    <property type="entry name" value="TonB-dep_OMP_SusC/RagA"/>
</dbReference>
<dbReference type="InterPro" id="IPR008969">
    <property type="entry name" value="CarboxyPept-like_regulatory"/>
</dbReference>
<dbReference type="Pfam" id="PF13715">
    <property type="entry name" value="CarbopepD_reg_2"/>
    <property type="match status" value="1"/>
</dbReference>
<evidence type="ECO:0000313" key="5">
    <source>
        <dbReference type="EMBL" id="KAA2242622.1"/>
    </source>
</evidence>
<dbReference type="PANTHER" id="PTHR30069:SF29">
    <property type="entry name" value="HEMOGLOBIN AND HEMOGLOBIN-HAPTOGLOBIN-BINDING PROTEIN 1-RELATED"/>
    <property type="match status" value="1"/>
</dbReference>
<keyword evidence="6" id="KW-1185">Reference proteome</keyword>
<dbReference type="InterPro" id="IPR039426">
    <property type="entry name" value="TonB-dep_rcpt-like"/>
</dbReference>
<keyword evidence="2" id="KW-1134">Transmembrane beta strand</keyword>
<dbReference type="Pfam" id="PF07715">
    <property type="entry name" value="Plug"/>
    <property type="match status" value="1"/>
</dbReference>
<keyword evidence="5" id="KW-0675">Receptor</keyword>
<comment type="subcellular location">
    <subcellularLocation>
        <location evidence="2">Cell outer membrane</location>
        <topology evidence="2">Multi-pass membrane protein</topology>
    </subcellularLocation>
</comment>
<keyword evidence="2 3" id="KW-0472">Membrane</keyword>
<name>A0A5B2VWD5_9BACT</name>
<keyword evidence="2" id="KW-0998">Cell outer membrane</keyword>
<keyword evidence="3" id="KW-1133">Transmembrane helix</keyword>
<dbReference type="SUPFAM" id="SSF56935">
    <property type="entry name" value="Porins"/>
    <property type="match status" value="1"/>
</dbReference>
<dbReference type="GO" id="GO:0015344">
    <property type="term" value="F:siderophore uptake transmembrane transporter activity"/>
    <property type="evidence" value="ECO:0007669"/>
    <property type="project" value="TreeGrafter"/>
</dbReference>
<evidence type="ECO:0000313" key="6">
    <source>
        <dbReference type="Proteomes" id="UP000324611"/>
    </source>
</evidence>
<dbReference type="EMBL" id="VUOC01000002">
    <property type="protein sequence ID" value="KAA2242622.1"/>
    <property type="molecule type" value="Genomic_DNA"/>
</dbReference>
<feature type="transmembrane region" description="Helical" evidence="3">
    <location>
        <begin position="33"/>
        <end position="58"/>
    </location>
</feature>
<dbReference type="PROSITE" id="PS52016">
    <property type="entry name" value="TONB_DEPENDENT_REC_3"/>
    <property type="match status" value="1"/>
</dbReference>
<dbReference type="AlphaFoldDB" id="A0A5B2VWD5"/>
<comment type="similarity">
    <text evidence="2">Belongs to the TonB-dependent receptor family.</text>
</comment>
<dbReference type="NCBIfam" id="TIGR04057">
    <property type="entry name" value="SusC_RagA_signa"/>
    <property type="match status" value="1"/>
</dbReference>
<dbReference type="InterPro" id="IPR012910">
    <property type="entry name" value="Plug_dom"/>
</dbReference>
<dbReference type="GO" id="GO:0009279">
    <property type="term" value="C:cell outer membrane"/>
    <property type="evidence" value="ECO:0007669"/>
    <property type="project" value="UniProtKB-SubCell"/>
</dbReference>
<dbReference type="Gene3D" id="2.170.130.10">
    <property type="entry name" value="TonB-dependent receptor, plug domain"/>
    <property type="match status" value="1"/>
</dbReference>
<protein>
    <submittedName>
        <fullName evidence="5">TonB-dependent receptor</fullName>
    </submittedName>
</protein>
<evidence type="ECO:0000256" key="1">
    <source>
        <dbReference type="ARBA" id="ARBA00022729"/>
    </source>
</evidence>
<dbReference type="GO" id="GO:0044718">
    <property type="term" value="P:siderophore transmembrane transport"/>
    <property type="evidence" value="ECO:0007669"/>
    <property type="project" value="TreeGrafter"/>
</dbReference>
<keyword evidence="1" id="KW-0732">Signal</keyword>
<feature type="domain" description="TonB-dependent receptor plug" evidence="4">
    <location>
        <begin position="159"/>
        <end position="264"/>
    </location>
</feature>
<evidence type="ECO:0000256" key="3">
    <source>
        <dbReference type="SAM" id="Phobius"/>
    </source>
</evidence>
<keyword evidence="2 3" id="KW-0812">Transmembrane</keyword>
<dbReference type="NCBIfam" id="TIGR04056">
    <property type="entry name" value="OMP_RagA_SusC"/>
    <property type="match status" value="1"/>
</dbReference>
<reference evidence="5 6" key="1">
    <citation type="submission" date="2019-09" db="EMBL/GenBank/DDBJ databases">
        <title>Chitinophaga ginsengihumi sp. nov., isolated from soil of ginseng rhizosphere.</title>
        <authorList>
            <person name="Lee J."/>
        </authorList>
    </citation>
    <scope>NUCLEOTIDE SEQUENCE [LARGE SCALE GENOMIC DNA]</scope>
    <source>
        <strain evidence="5 6">BN140078</strain>
    </source>
</reference>